<evidence type="ECO:0000313" key="1">
    <source>
        <dbReference type="EMBL" id="EGR29888.1"/>
    </source>
</evidence>
<protein>
    <recommendedName>
        <fullName evidence="3">Leucine rich repeat protein</fullName>
    </recommendedName>
</protein>
<keyword evidence="2" id="KW-1185">Reference proteome</keyword>
<dbReference type="Proteomes" id="UP000008983">
    <property type="component" value="Unassembled WGS sequence"/>
</dbReference>
<dbReference type="STRING" id="857967.G0QY19"/>
<dbReference type="AlphaFoldDB" id="G0QY19"/>
<dbReference type="RefSeq" id="XP_004031124.1">
    <property type="nucleotide sequence ID" value="XM_004031076.1"/>
</dbReference>
<dbReference type="GeneID" id="14906001"/>
<sequence length="261" mass="30015">MTCFGQNIGKSEKTTQIKVQQIKINSETLYAFTSGFAQSQTIKELYLIHCFITSDVLEKGLIENISQNKSLILLDLSFNLLNGQAGGLIGKLLSSHSKNRDDRIWLCGLRGEVPENDVNLEGICELNLMGNALNYKSVKDLCYFLQFDGWTRSLNLRYNQIDAEGLLEIDKMLDNNENLISLDIRNNPGITPNTDELEKFGESLKVISKRIFDKLIRNIKLFKEKRENNKFQEVQEEQNEEDEGDEEEEQKLVCYITKYIK</sequence>
<organism evidence="1 2">
    <name type="scientific">Ichthyophthirius multifiliis</name>
    <name type="common">White spot disease agent</name>
    <name type="synonym">Ich</name>
    <dbReference type="NCBI Taxonomy" id="5932"/>
    <lineage>
        <taxon>Eukaryota</taxon>
        <taxon>Sar</taxon>
        <taxon>Alveolata</taxon>
        <taxon>Ciliophora</taxon>
        <taxon>Intramacronucleata</taxon>
        <taxon>Oligohymenophorea</taxon>
        <taxon>Hymenostomatida</taxon>
        <taxon>Ophryoglenina</taxon>
        <taxon>Ichthyophthirius</taxon>
    </lineage>
</organism>
<dbReference type="OrthoDB" id="303518at2759"/>
<dbReference type="SUPFAM" id="SSF52047">
    <property type="entry name" value="RNI-like"/>
    <property type="match status" value="1"/>
</dbReference>
<dbReference type="PANTHER" id="PTHR24110">
    <property type="entry name" value="CENTROSOMAL PROTEIN OF 78 KDA"/>
    <property type="match status" value="1"/>
</dbReference>
<dbReference type="PANTHER" id="PTHR24110:SF3">
    <property type="entry name" value="CENTROSOMAL PROTEIN OF 78 KDA"/>
    <property type="match status" value="1"/>
</dbReference>
<proteinExistence type="predicted"/>
<name>G0QY19_ICHMU</name>
<dbReference type="InterPro" id="IPR032675">
    <property type="entry name" value="LRR_dom_sf"/>
</dbReference>
<evidence type="ECO:0008006" key="3">
    <source>
        <dbReference type="Google" id="ProtNLM"/>
    </source>
</evidence>
<dbReference type="Gene3D" id="3.80.10.10">
    <property type="entry name" value="Ribonuclease Inhibitor"/>
    <property type="match status" value="2"/>
</dbReference>
<dbReference type="EMBL" id="GL984095">
    <property type="protein sequence ID" value="EGR29888.1"/>
    <property type="molecule type" value="Genomic_DNA"/>
</dbReference>
<reference evidence="1 2" key="1">
    <citation type="submission" date="2011-07" db="EMBL/GenBank/DDBJ databases">
        <authorList>
            <person name="Coyne R."/>
            <person name="Brami D."/>
            <person name="Johnson J."/>
            <person name="Hostetler J."/>
            <person name="Hannick L."/>
            <person name="Clark T."/>
            <person name="Cassidy-Hanley D."/>
            <person name="Inman J."/>
        </authorList>
    </citation>
    <scope>NUCLEOTIDE SEQUENCE [LARGE SCALE GENOMIC DNA]</scope>
    <source>
        <strain evidence="1 2">G5</strain>
    </source>
</reference>
<accession>G0QY19</accession>
<gene>
    <name evidence="1" type="ORF">IMG5_146610</name>
</gene>
<dbReference type="InParanoid" id="G0QY19"/>
<evidence type="ECO:0000313" key="2">
    <source>
        <dbReference type="Proteomes" id="UP000008983"/>
    </source>
</evidence>
<dbReference type="eggNOG" id="ENOG502SSI5">
    <property type="taxonomic scope" value="Eukaryota"/>
</dbReference>